<dbReference type="EMBL" id="CP059733">
    <property type="protein sequence ID" value="WDE06961.1"/>
    <property type="molecule type" value="Genomic_DNA"/>
</dbReference>
<evidence type="ECO:0000313" key="2">
    <source>
        <dbReference type="Proteomes" id="UP000032352"/>
    </source>
</evidence>
<dbReference type="AlphaFoldDB" id="A0AAF0CAW0"/>
<name>A0AAF0CAW0_9GAMM</name>
<organism evidence="1 2">
    <name type="scientific">Thalassomonas viridans</name>
    <dbReference type="NCBI Taxonomy" id="137584"/>
    <lineage>
        <taxon>Bacteria</taxon>
        <taxon>Pseudomonadati</taxon>
        <taxon>Pseudomonadota</taxon>
        <taxon>Gammaproteobacteria</taxon>
        <taxon>Alteromonadales</taxon>
        <taxon>Colwelliaceae</taxon>
        <taxon>Thalassomonas</taxon>
    </lineage>
</organism>
<protein>
    <submittedName>
        <fullName evidence="1">Uncharacterized protein</fullName>
    </submittedName>
</protein>
<reference evidence="1 2" key="1">
    <citation type="journal article" date="2015" name="Genome Announc.">
        <title>Draft Genome Sequences of Marine Isolates of Thalassomonas viridans and Thalassomonas actiniarum.</title>
        <authorList>
            <person name="Olonade I."/>
            <person name="van Zyl L.J."/>
            <person name="Trindade M."/>
        </authorList>
    </citation>
    <scope>NUCLEOTIDE SEQUENCE [LARGE SCALE GENOMIC DNA]</scope>
    <source>
        <strain evidence="1 2">XOM25</strain>
    </source>
</reference>
<reference evidence="1 2" key="2">
    <citation type="journal article" date="2022" name="Mar. Drugs">
        <title>Bioassay-Guided Fractionation Leads to the Detection of Cholic Acid Generated by the Rare Thalassomonas sp.</title>
        <authorList>
            <person name="Pheiffer F."/>
            <person name="Schneider Y.K."/>
            <person name="Hansen E.H."/>
            <person name="Andersen J.H."/>
            <person name="Isaksson J."/>
            <person name="Busche T."/>
            <person name="R C."/>
            <person name="Kalinowski J."/>
            <person name="Zyl L.V."/>
            <person name="Trindade M."/>
        </authorList>
    </citation>
    <scope>NUCLEOTIDE SEQUENCE [LARGE SCALE GENOMIC DNA]</scope>
    <source>
        <strain evidence="1 2">XOM25</strain>
    </source>
</reference>
<sequence length="376" mass="40519">MTTSLALPSAENAIKICLPNSNASALPCDVNDQDEVACFYQDNPHIKTPFIARGTPYIYRPGVGKNPRPWDELRPDLLHTFRQLHALPADTRRNIAAMNQTYGSELLVALSEFHRNEIAPMVSATKEYNRNTIAPTLIKESGGLTGAGVAALSNRLSAFSKSVIASQQKLEQVREAFKAKVPKLELLKFEQAAKNQIKDMNVKFQAELTKYMGNAKASARGTPWSNPDRAINIAKSSRTTTPIELYNAKEMQMVKDFGLVGKLAGPGLLIIDTGIRVGNVHLDYLSGKDWQRSLVTEATSFGLSGIAGTAGGSVGATLGAAAISFLNVGLLATPTGWLLVIGTALAMGYGSAKLGDWFGKISSGTIYDISSKINWF</sequence>
<proteinExistence type="predicted"/>
<evidence type="ECO:0000313" key="1">
    <source>
        <dbReference type="EMBL" id="WDE06961.1"/>
    </source>
</evidence>
<dbReference type="Proteomes" id="UP000032352">
    <property type="component" value="Chromosome"/>
</dbReference>
<dbReference type="RefSeq" id="WP_044841492.1">
    <property type="nucleotide sequence ID" value="NZ_CP059733.1"/>
</dbReference>
<gene>
    <name evidence="1" type="ORF">SG34_008755</name>
</gene>
<keyword evidence="2" id="KW-1185">Reference proteome</keyword>
<accession>A0AAF0CAW0</accession>
<dbReference type="KEGG" id="tvd:SG34_008755"/>